<organism evidence="1 2">
    <name type="scientific">Athelia psychrophila</name>
    <dbReference type="NCBI Taxonomy" id="1759441"/>
    <lineage>
        <taxon>Eukaryota</taxon>
        <taxon>Fungi</taxon>
        <taxon>Dikarya</taxon>
        <taxon>Basidiomycota</taxon>
        <taxon>Agaricomycotina</taxon>
        <taxon>Agaricomycetes</taxon>
        <taxon>Agaricomycetidae</taxon>
        <taxon>Atheliales</taxon>
        <taxon>Atheliaceae</taxon>
        <taxon>Athelia</taxon>
    </lineage>
</organism>
<dbReference type="Proteomes" id="UP000076532">
    <property type="component" value="Unassembled WGS sequence"/>
</dbReference>
<accession>A0A167W4E5</accession>
<dbReference type="EMBL" id="KV417824">
    <property type="protein sequence ID" value="KZP05684.1"/>
    <property type="molecule type" value="Genomic_DNA"/>
</dbReference>
<protein>
    <submittedName>
        <fullName evidence="1">Uncharacterized protein</fullName>
    </submittedName>
</protein>
<gene>
    <name evidence="1" type="ORF">FIBSPDRAFT_344165</name>
</gene>
<dbReference type="AlphaFoldDB" id="A0A167W4E5"/>
<evidence type="ECO:0000313" key="2">
    <source>
        <dbReference type="Proteomes" id="UP000076532"/>
    </source>
</evidence>
<keyword evidence="2" id="KW-1185">Reference proteome</keyword>
<proteinExistence type="predicted"/>
<dbReference type="STRING" id="436010.A0A167W4E5"/>
<dbReference type="OrthoDB" id="3054074at2759"/>
<sequence length="424" mass="46773">MSQSQALTVISTPVADDPVPPAARALIPNYGDRVVQNGPGMHLNLAFTAGGVYLEAGLRGVAKLLELGPVPVVKAIETVFADAAQRIAILDELFLLRAPPPPADENSAAQLQPKASKTIVKLKKLCRKLLKFTSSSELPDTQLLAYKGIVMLTTRYIGLRLLFVEQLPFKDGAQQPSKHDIVDAWRHGSSGEPEWEFWLQFAAYCLASPDEITVAVETLKPSNFGCFEGGQCISERLSHWISSAFAANEESRLIAVRYLAGILELPSFWDFRIKNDLHSASDVLCLVCIRLLEDLAVECREQHFVRISDLVSLDPEGINVLVFAILNLLPLEQLPDDSIRSTTSLEIAKMLKQRLQTERSKALFPDASERAERFLQKPETAPDNPMDDAPAPRDILFIAVMGISGTGKSSVHKTFLFTKKTWAD</sequence>
<name>A0A167W4E5_9AGAM</name>
<evidence type="ECO:0000313" key="1">
    <source>
        <dbReference type="EMBL" id="KZP05684.1"/>
    </source>
</evidence>
<reference evidence="1 2" key="1">
    <citation type="journal article" date="2016" name="Mol. Biol. Evol.">
        <title>Comparative Genomics of Early-Diverging Mushroom-Forming Fungi Provides Insights into the Origins of Lignocellulose Decay Capabilities.</title>
        <authorList>
            <person name="Nagy L.G."/>
            <person name="Riley R."/>
            <person name="Tritt A."/>
            <person name="Adam C."/>
            <person name="Daum C."/>
            <person name="Floudas D."/>
            <person name="Sun H."/>
            <person name="Yadav J.S."/>
            <person name="Pangilinan J."/>
            <person name="Larsson K.H."/>
            <person name="Matsuura K."/>
            <person name="Barry K."/>
            <person name="Labutti K."/>
            <person name="Kuo R."/>
            <person name="Ohm R.A."/>
            <person name="Bhattacharya S.S."/>
            <person name="Shirouzu T."/>
            <person name="Yoshinaga Y."/>
            <person name="Martin F.M."/>
            <person name="Grigoriev I.V."/>
            <person name="Hibbett D.S."/>
        </authorList>
    </citation>
    <scope>NUCLEOTIDE SEQUENCE [LARGE SCALE GENOMIC DNA]</scope>
    <source>
        <strain evidence="1 2">CBS 109695</strain>
    </source>
</reference>